<proteinExistence type="predicted"/>
<dbReference type="Proteomes" id="UP000076858">
    <property type="component" value="Unassembled WGS sequence"/>
</dbReference>
<feature type="transmembrane region" description="Helical" evidence="1">
    <location>
        <begin position="87"/>
        <end position="107"/>
    </location>
</feature>
<keyword evidence="1" id="KW-1133">Transmembrane helix</keyword>
<name>A0A164P4N4_9CRUS</name>
<keyword evidence="1" id="KW-0472">Membrane</keyword>
<gene>
    <name evidence="2" type="ORF">APZ42_030014</name>
</gene>
<evidence type="ECO:0000313" key="2">
    <source>
        <dbReference type="EMBL" id="KZS06511.1"/>
    </source>
</evidence>
<accession>A0A164P4N4</accession>
<evidence type="ECO:0000256" key="1">
    <source>
        <dbReference type="SAM" id="Phobius"/>
    </source>
</evidence>
<dbReference type="AlphaFoldDB" id="A0A164P4N4"/>
<dbReference type="EMBL" id="LRGB01002699">
    <property type="protein sequence ID" value="KZS06511.1"/>
    <property type="molecule type" value="Genomic_DNA"/>
</dbReference>
<comment type="caution">
    <text evidence="2">The sequence shown here is derived from an EMBL/GenBank/DDBJ whole genome shotgun (WGS) entry which is preliminary data.</text>
</comment>
<protein>
    <submittedName>
        <fullName evidence="2">Uncharacterized protein</fullName>
    </submittedName>
</protein>
<sequence>MRPAGLVIHKLSNCNLVSHTEDEQQNSPFPLRASPPIFCFKFLSVFFLKQNLSAMFRLLISTIEKIALSIKKTNKNDTRKKTIFFRYLRFLFLFFPLPLFMFLHYFLQVGSRMTQQFHHPSKPVRFVPRHCPNAHKGSIILDEMRS</sequence>
<reference evidence="2 3" key="1">
    <citation type="submission" date="2016-03" db="EMBL/GenBank/DDBJ databases">
        <title>EvidentialGene: Evidence-directed Construction of Genes on Genomes.</title>
        <authorList>
            <person name="Gilbert D.G."/>
            <person name="Choi J.-H."/>
            <person name="Mockaitis K."/>
            <person name="Colbourne J."/>
            <person name="Pfrender M."/>
        </authorList>
    </citation>
    <scope>NUCLEOTIDE SEQUENCE [LARGE SCALE GENOMIC DNA]</scope>
    <source>
        <strain evidence="2 3">Xinb3</strain>
        <tissue evidence="2">Complete organism</tissue>
    </source>
</reference>
<keyword evidence="3" id="KW-1185">Reference proteome</keyword>
<organism evidence="2 3">
    <name type="scientific">Daphnia magna</name>
    <dbReference type="NCBI Taxonomy" id="35525"/>
    <lineage>
        <taxon>Eukaryota</taxon>
        <taxon>Metazoa</taxon>
        <taxon>Ecdysozoa</taxon>
        <taxon>Arthropoda</taxon>
        <taxon>Crustacea</taxon>
        <taxon>Branchiopoda</taxon>
        <taxon>Diplostraca</taxon>
        <taxon>Cladocera</taxon>
        <taxon>Anomopoda</taxon>
        <taxon>Daphniidae</taxon>
        <taxon>Daphnia</taxon>
    </lineage>
</organism>
<keyword evidence="1" id="KW-0812">Transmembrane</keyword>
<evidence type="ECO:0000313" key="3">
    <source>
        <dbReference type="Proteomes" id="UP000076858"/>
    </source>
</evidence>